<dbReference type="Gene3D" id="3.30.420.240">
    <property type="match status" value="1"/>
</dbReference>
<dbReference type="Gene3D" id="3.40.50.300">
    <property type="entry name" value="P-loop containing nucleotide triphosphate hydrolases"/>
    <property type="match status" value="1"/>
</dbReference>
<accession>A0A8S5MX34</accession>
<proteinExistence type="predicted"/>
<dbReference type="EMBL" id="BK015006">
    <property type="protein sequence ID" value="DAD86618.1"/>
    <property type="molecule type" value="Genomic_DNA"/>
</dbReference>
<evidence type="ECO:0000313" key="1">
    <source>
        <dbReference type="EMBL" id="DAD86618.1"/>
    </source>
</evidence>
<sequence>MILYQEDWLRYPGAIADFQTTNTSFIRFCNLLKKQGVKNCLFPLALFDKRLVGVDPFDPKLPAELCTAVIIECKRNPWYWLREVARLPATGTDGIRVQANRSIIAMWWCLLNCFSTYAIQPRQTGKSVGADLFHVYNVMVYGYKTQGLLITKDRPLVVKNTERLKAIRGMLPSYMWIKTRKDKDIEDYINYAQEMNTLNLIPAQNDPQSAINAARGYTIERLHVDEIAFVKYNWVMLPAVSSAMDAAINNAKAAGMLYGRLYTTTAGDLSTKQGKYAYDLFVSGCPWSEGLYDKQNREEALNFINFQTGLPVPLVSMQFSHRMLGISDEEFYSRIMSAPSTDEDINKDYFLIWGKGGKDNIIPKTILADMDKSIRMAKYNEMTSTGYVIRWYIDQEEIPQYMATHKCILGVDTSEQIGRDSTALVLINVTDLSVVATVSIRQGSILTSAKWLAEFMSKYENVTLIIEKKSSAQTFIDTILLTFTHAGINPFKRIFNRIIDNKLLKPDLYMLLQRNKMPSKDDIEQCRQYFGFNTSEKTRTHLYSKVLDEAAKQSRHVMRDQFLVNQLAQLKVDDSGRVDHSADGHDDSCIAWLLANWLLRYGKNIDFYGIDSRRAMINVTQDGKQLCEDDFVELERIEKLKQEADELVEEFSKTSHAALRMRISQRLNVINKQLDGYGIETRTVDSFVRKEEDDKRIDVRKRRFGMMTGVVRSPYGSR</sequence>
<name>A0A8S5MX34_9CAUD</name>
<reference evidence="1" key="1">
    <citation type="journal article" date="2021" name="Proc. Natl. Acad. Sci. U.S.A.">
        <title>A Catalog of Tens of Thousands of Viruses from Human Metagenomes Reveals Hidden Associations with Chronic Diseases.</title>
        <authorList>
            <person name="Tisza M.J."/>
            <person name="Buck C.B."/>
        </authorList>
    </citation>
    <scope>NUCLEOTIDE SEQUENCE</scope>
    <source>
        <strain evidence="1">Ct3wi9</strain>
    </source>
</reference>
<dbReference type="InterPro" id="IPR027417">
    <property type="entry name" value="P-loop_NTPase"/>
</dbReference>
<protein>
    <submittedName>
        <fullName evidence="1">Large terminase</fullName>
    </submittedName>
</protein>
<organism evidence="1">
    <name type="scientific">Myoviridae sp. ct3wi9</name>
    <dbReference type="NCBI Taxonomy" id="2826610"/>
    <lineage>
        <taxon>Viruses</taxon>
        <taxon>Duplodnaviria</taxon>
        <taxon>Heunggongvirae</taxon>
        <taxon>Uroviricota</taxon>
        <taxon>Caudoviricetes</taxon>
    </lineage>
</organism>